<evidence type="ECO:0000313" key="3">
    <source>
        <dbReference type="Proteomes" id="UP000037397"/>
    </source>
</evidence>
<dbReference type="Gene3D" id="3.40.630.30">
    <property type="match status" value="1"/>
</dbReference>
<dbReference type="PATRIC" id="fig|1631356.3.peg.2806"/>
<dbReference type="AlphaFoldDB" id="A0A0L6CJZ5"/>
<protein>
    <submittedName>
        <fullName evidence="2">Alanine acetyltransferase</fullName>
    </submittedName>
</protein>
<dbReference type="Pfam" id="PF13302">
    <property type="entry name" value="Acetyltransf_3"/>
    <property type="match status" value="1"/>
</dbReference>
<dbReference type="OrthoDB" id="5242221at2"/>
<comment type="caution">
    <text evidence="2">The sequence shown here is derived from an EMBL/GenBank/DDBJ whole genome shotgun (WGS) entry which is preliminary data.</text>
</comment>
<accession>A0A0L6CJZ5</accession>
<dbReference type="InterPro" id="IPR000182">
    <property type="entry name" value="GNAT_dom"/>
</dbReference>
<dbReference type="SUPFAM" id="SSF55729">
    <property type="entry name" value="Acyl-CoA N-acyltransferases (Nat)"/>
    <property type="match status" value="1"/>
</dbReference>
<reference evidence="3" key="1">
    <citation type="submission" date="2015-03" db="EMBL/GenBank/DDBJ databases">
        <title>Luteipulveratus halotolerans sp. nov., a novel actinobacterium (Dermacoccaceae) from Sarawak, Malaysia.</title>
        <authorList>
            <person name="Juboi H."/>
            <person name="Basik A."/>
            <person name="Shamsul S.S."/>
            <person name="Arnold P."/>
            <person name="Schmitt E.K."/>
            <person name="Sanglier J.-J."/>
            <person name="Yeo T."/>
        </authorList>
    </citation>
    <scope>NUCLEOTIDE SEQUENCE [LARGE SCALE GENOMIC DNA]</scope>
    <source>
        <strain evidence="3">C296001</strain>
    </source>
</reference>
<dbReference type="InterPro" id="IPR051908">
    <property type="entry name" value="Ribosomal_N-acetyltransferase"/>
</dbReference>
<dbReference type="PANTHER" id="PTHR43441">
    <property type="entry name" value="RIBOSOMAL-PROTEIN-SERINE ACETYLTRANSFERASE"/>
    <property type="match status" value="1"/>
</dbReference>
<name>A0A0L6CJZ5_9MICO</name>
<dbReference type="EMBL" id="LAIR01000002">
    <property type="protein sequence ID" value="KNX38044.1"/>
    <property type="molecule type" value="Genomic_DNA"/>
</dbReference>
<dbReference type="STRING" id="1631356.VV01_14260"/>
<gene>
    <name evidence="2" type="ORF">VV01_14260</name>
</gene>
<dbReference type="PANTHER" id="PTHR43441:SF2">
    <property type="entry name" value="FAMILY ACETYLTRANSFERASE, PUTATIVE (AFU_ORTHOLOGUE AFUA_7G00850)-RELATED"/>
    <property type="match status" value="1"/>
</dbReference>
<dbReference type="PROSITE" id="PS51186">
    <property type="entry name" value="GNAT"/>
    <property type="match status" value="1"/>
</dbReference>
<organism evidence="2 3">
    <name type="scientific">Luteipulveratus halotolerans</name>
    <dbReference type="NCBI Taxonomy" id="1631356"/>
    <lineage>
        <taxon>Bacteria</taxon>
        <taxon>Bacillati</taxon>
        <taxon>Actinomycetota</taxon>
        <taxon>Actinomycetes</taxon>
        <taxon>Micrococcales</taxon>
        <taxon>Dermacoccaceae</taxon>
        <taxon>Luteipulveratus</taxon>
    </lineage>
</organism>
<evidence type="ECO:0000259" key="1">
    <source>
        <dbReference type="PROSITE" id="PS51186"/>
    </source>
</evidence>
<dbReference type="RefSeq" id="WP_050670456.1">
    <property type="nucleotide sequence ID" value="NZ_LAIR01000002.1"/>
</dbReference>
<keyword evidence="3" id="KW-1185">Reference proteome</keyword>
<dbReference type="Proteomes" id="UP000037397">
    <property type="component" value="Unassembled WGS sequence"/>
</dbReference>
<proteinExistence type="predicted"/>
<dbReference type="GO" id="GO:0005737">
    <property type="term" value="C:cytoplasm"/>
    <property type="evidence" value="ECO:0007669"/>
    <property type="project" value="TreeGrafter"/>
</dbReference>
<sequence>MPRQWPVTLEGLHYGTHVRLRPMHARRDRSAFALLRRDNAEWTRAWDSTSPHPQAGQLSFGRVVRAQEREARDGRLLPFALEVDGELAGQVHLFNIVRGALQSGAAGYWIAERHAGRGIVPYALALMIDHALGPLRLHRVEVNIRPENTKSLRVVAKLGLRDEGVRRGYLHIAGEWHDHRSFAVTTEDLAGQSAVQRLHHDSH</sequence>
<feature type="domain" description="N-acetyltransferase" evidence="1">
    <location>
        <begin position="18"/>
        <end position="187"/>
    </location>
</feature>
<evidence type="ECO:0000313" key="2">
    <source>
        <dbReference type="EMBL" id="KNX38044.1"/>
    </source>
</evidence>
<dbReference type="InterPro" id="IPR016181">
    <property type="entry name" value="Acyl_CoA_acyltransferase"/>
</dbReference>
<keyword evidence="2" id="KW-0808">Transferase</keyword>
<dbReference type="GO" id="GO:1990189">
    <property type="term" value="F:protein N-terminal-serine acetyltransferase activity"/>
    <property type="evidence" value="ECO:0007669"/>
    <property type="project" value="TreeGrafter"/>
</dbReference>
<dbReference type="GO" id="GO:0008999">
    <property type="term" value="F:protein-N-terminal-alanine acetyltransferase activity"/>
    <property type="evidence" value="ECO:0007669"/>
    <property type="project" value="TreeGrafter"/>
</dbReference>